<feature type="compositionally biased region" description="Acidic residues" evidence="1">
    <location>
        <begin position="84"/>
        <end position="107"/>
    </location>
</feature>
<evidence type="ECO:0000313" key="3">
    <source>
        <dbReference type="Proteomes" id="UP001223646"/>
    </source>
</evidence>
<comment type="caution">
    <text evidence="2">The sequence shown here is derived from an EMBL/GenBank/DDBJ whole genome shotgun (WGS) entry which is preliminary data.</text>
</comment>
<evidence type="ECO:0000313" key="2">
    <source>
        <dbReference type="EMBL" id="MEO3716180.1"/>
    </source>
</evidence>
<protein>
    <submittedName>
        <fullName evidence="2">Uncharacterized protein</fullName>
    </submittedName>
</protein>
<accession>A0AAW9SSQ1</accession>
<organism evidence="2 3">
    <name type="scientific">Corynebacterium amycolatum</name>
    <dbReference type="NCBI Taxonomy" id="43765"/>
    <lineage>
        <taxon>Bacteria</taxon>
        <taxon>Bacillati</taxon>
        <taxon>Actinomycetota</taxon>
        <taxon>Actinomycetes</taxon>
        <taxon>Mycobacteriales</taxon>
        <taxon>Corynebacteriaceae</taxon>
        <taxon>Corynebacterium</taxon>
    </lineage>
</organism>
<name>A0AAW9SSQ1_CORAY</name>
<sequence>MPNDEFEGIDIPLVDIPDGLEDTIFHRAFTETPTLSDDIVPDLYSEEEVSDDSLDDVALDVDTLDDDAENDDHHALAEAGEGPASDDSESLLSDDFDFSSEIEDIGDIGDIGGVGGVEGIGGVDATDTGDMTGGADASDSGNDFFGGL</sequence>
<proteinExistence type="predicted"/>
<dbReference type="Proteomes" id="UP001223646">
    <property type="component" value="Unassembled WGS sequence"/>
</dbReference>
<reference evidence="2" key="1">
    <citation type="submission" date="2023-05" db="EMBL/GenBank/DDBJ databases">
        <authorList>
            <person name="Du J."/>
        </authorList>
    </citation>
    <scope>NUCLEOTIDE SEQUENCE</scope>
    <source>
        <strain evidence="2">UMB1064</strain>
    </source>
</reference>
<reference evidence="2" key="2">
    <citation type="submission" date="2024-05" db="EMBL/GenBank/DDBJ databases">
        <authorList>
            <person name="Wolfe A."/>
        </authorList>
    </citation>
    <scope>NUCLEOTIDE SEQUENCE</scope>
    <source>
        <strain evidence="2">UMB1064</strain>
    </source>
</reference>
<feature type="compositionally biased region" description="Gly residues" evidence="1">
    <location>
        <begin position="109"/>
        <end position="122"/>
    </location>
</feature>
<gene>
    <name evidence="2" type="ORF">QP460_001050</name>
</gene>
<dbReference type="AlphaFoldDB" id="A0AAW9SSQ1"/>
<dbReference type="RefSeq" id="WP_284827160.1">
    <property type="nucleotide sequence ID" value="NZ_JASOOY020000003.1"/>
</dbReference>
<evidence type="ECO:0000256" key="1">
    <source>
        <dbReference type="SAM" id="MobiDB-lite"/>
    </source>
</evidence>
<feature type="region of interest" description="Disordered" evidence="1">
    <location>
        <begin position="64"/>
        <end position="148"/>
    </location>
</feature>
<dbReference type="EMBL" id="JASOOY020000003">
    <property type="protein sequence ID" value="MEO3716180.1"/>
    <property type="molecule type" value="Genomic_DNA"/>
</dbReference>